<keyword evidence="2" id="KW-0732">Signal</keyword>
<protein>
    <submittedName>
        <fullName evidence="4">WxL domain-containing protein</fullName>
    </submittedName>
</protein>
<feature type="domain" description="WxL" evidence="3">
    <location>
        <begin position="25"/>
        <end position="236"/>
    </location>
</feature>
<dbReference type="EMBL" id="JAVBVO010000003">
    <property type="protein sequence ID" value="MDZ5758980.1"/>
    <property type="molecule type" value="Genomic_DNA"/>
</dbReference>
<dbReference type="Pfam" id="PF13731">
    <property type="entry name" value="WxL"/>
    <property type="match status" value="1"/>
</dbReference>
<organism evidence="4 5">
    <name type="scientific">Carnobacterium maltaromaticum</name>
    <name type="common">Carnobacterium piscicola</name>
    <dbReference type="NCBI Taxonomy" id="2751"/>
    <lineage>
        <taxon>Bacteria</taxon>
        <taxon>Bacillati</taxon>
        <taxon>Bacillota</taxon>
        <taxon>Bacilli</taxon>
        <taxon>Lactobacillales</taxon>
        <taxon>Carnobacteriaceae</taxon>
        <taxon>Carnobacterium</taxon>
    </lineage>
</organism>
<sequence>MKMTKLVTTAMVAVSTLVLGGAIASAATYSTGGTVKFVTDTDITTPVDPLDPGEEVTPIDPTDPEKPIKPGTPGPLSIDFASPLYFGEQKVSPKDQVYPANAQPIVGGETRPNYVQVTDKRGGELGWSLQVKQNAQFETAEKNILTGAAISFENGTAVTDSESLIPSIVTKTFSLVPGADQVVMTAAEGEGAGTQLYRAGDDTTKANSVKLAVPGKTTKYKGTYETNLTWTLSDVPTNEVDPDPEA</sequence>
<name>A0AAW9K3C7_CARML</name>
<proteinExistence type="predicted"/>
<dbReference type="RefSeq" id="WP_322808994.1">
    <property type="nucleotide sequence ID" value="NZ_JAVBVO010000003.1"/>
</dbReference>
<accession>A0AAW9K3C7</accession>
<feature type="chain" id="PRO_5043544313" evidence="2">
    <location>
        <begin position="27"/>
        <end position="246"/>
    </location>
</feature>
<evidence type="ECO:0000259" key="3">
    <source>
        <dbReference type="Pfam" id="PF13731"/>
    </source>
</evidence>
<evidence type="ECO:0000313" key="4">
    <source>
        <dbReference type="EMBL" id="MDZ5758980.1"/>
    </source>
</evidence>
<dbReference type="Proteomes" id="UP001290462">
    <property type="component" value="Unassembled WGS sequence"/>
</dbReference>
<evidence type="ECO:0000313" key="5">
    <source>
        <dbReference type="Proteomes" id="UP001290462"/>
    </source>
</evidence>
<feature type="signal peptide" evidence="2">
    <location>
        <begin position="1"/>
        <end position="26"/>
    </location>
</feature>
<comment type="caution">
    <text evidence="4">The sequence shown here is derived from an EMBL/GenBank/DDBJ whole genome shotgun (WGS) entry which is preliminary data.</text>
</comment>
<evidence type="ECO:0000256" key="1">
    <source>
        <dbReference type="SAM" id="MobiDB-lite"/>
    </source>
</evidence>
<evidence type="ECO:0000256" key="2">
    <source>
        <dbReference type="SAM" id="SignalP"/>
    </source>
</evidence>
<dbReference type="AlphaFoldDB" id="A0AAW9K3C7"/>
<gene>
    <name evidence="4" type="ORF">RAK27_09960</name>
</gene>
<feature type="region of interest" description="Disordered" evidence="1">
    <location>
        <begin position="43"/>
        <end position="70"/>
    </location>
</feature>
<dbReference type="InterPro" id="IPR027994">
    <property type="entry name" value="WxL_dom"/>
</dbReference>
<reference evidence="4" key="1">
    <citation type="submission" date="2023-08" db="EMBL/GenBank/DDBJ databases">
        <title>Genomic characterization of piscicolin 126 produced by Carnobacterium maltaromaticum CM22 strain isolated from salmon (Salmo salar).</title>
        <authorList>
            <person name="Gonzalez-Gragera E."/>
            <person name="Garcia-Lopez J.D."/>
            <person name="Teso-Perez C."/>
            <person name="Gimenez-Hernandez I."/>
            <person name="Peralta-Sanchez J.M."/>
            <person name="Valdivia E."/>
            <person name="Montalban-Lopez M."/>
            <person name="Martin-Platero A.M."/>
            <person name="Banos A."/>
            <person name="Martinez-Bueno M."/>
        </authorList>
    </citation>
    <scope>NUCLEOTIDE SEQUENCE</scope>
    <source>
        <strain evidence="4">CM22</strain>
    </source>
</reference>